<name>A0A4R2KNN3_9RHOB</name>
<organism evidence="2 3">
    <name type="scientific">Rhodovulum euryhalinum</name>
    <dbReference type="NCBI Taxonomy" id="35805"/>
    <lineage>
        <taxon>Bacteria</taxon>
        <taxon>Pseudomonadati</taxon>
        <taxon>Pseudomonadota</taxon>
        <taxon>Alphaproteobacteria</taxon>
        <taxon>Rhodobacterales</taxon>
        <taxon>Paracoccaceae</taxon>
        <taxon>Rhodovulum</taxon>
    </lineage>
</organism>
<accession>A0A4R2KNN3</accession>
<feature type="chain" id="PRO_5020519213" evidence="1">
    <location>
        <begin position="24"/>
        <end position="94"/>
    </location>
</feature>
<sequence>MSRSATIALAAALAIGAAPAALAQSQLARDVLPELRRAGVSASCIGTLSQHDFAVLKSVMDHPERSPGNKLQQMKFLAERSCGETRSFLFDMFR</sequence>
<feature type="signal peptide" evidence="1">
    <location>
        <begin position="1"/>
        <end position="23"/>
    </location>
</feature>
<evidence type="ECO:0000313" key="2">
    <source>
        <dbReference type="EMBL" id="TCO72419.1"/>
    </source>
</evidence>
<evidence type="ECO:0000256" key="1">
    <source>
        <dbReference type="SAM" id="SignalP"/>
    </source>
</evidence>
<dbReference type="RefSeq" id="WP_132542962.1">
    <property type="nucleotide sequence ID" value="NZ_SLWW01000004.1"/>
</dbReference>
<evidence type="ECO:0000313" key="3">
    <source>
        <dbReference type="Proteomes" id="UP000295142"/>
    </source>
</evidence>
<dbReference type="EMBL" id="SLWW01000004">
    <property type="protein sequence ID" value="TCO72419.1"/>
    <property type="molecule type" value="Genomic_DNA"/>
</dbReference>
<keyword evidence="3" id="KW-1185">Reference proteome</keyword>
<keyword evidence="1" id="KW-0732">Signal</keyword>
<comment type="caution">
    <text evidence="2">The sequence shown here is derived from an EMBL/GenBank/DDBJ whole genome shotgun (WGS) entry which is preliminary data.</text>
</comment>
<proteinExistence type="predicted"/>
<dbReference type="OrthoDB" id="7873599at2"/>
<protein>
    <submittedName>
        <fullName evidence="2">Uncharacterized protein</fullName>
    </submittedName>
</protein>
<dbReference type="Proteomes" id="UP000295142">
    <property type="component" value="Unassembled WGS sequence"/>
</dbReference>
<reference evidence="2 3" key="1">
    <citation type="submission" date="2019-03" db="EMBL/GenBank/DDBJ databases">
        <title>Genomic Encyclopedia of Type Strains, Phase IV (KMG-IV): sequencing the most valuable type-strain genomes for metagenomic binning, comparative biology and taxonomic classification.</title>
        <authorList>
            <person name="Goeker M."/>
        </authorList>
    </citation>
    <scope>NUCLEOTIDE SEQUENCE [LARGE SCALE GENOMIC DNA]</scope>
    <source>
        <strain evidence="2 3">DSM 4868</strain>
    </source>
</reference>
<gene>
    <name evidence="2" type="ORF">EV655_104106</name>
</gene>
<dbReference type="AlphaFoldDB" id="A0A4R2KNN3"/>